<evidence type="ECO:0000256" key="1">
    <source>
        <dbReference type="SAM" id="SignalP"/>
    </source>
</evidence>
<keyword evidence="3" id="KW-1185">Reference proteome</keyword>
<accession>A0A091BI19</accession>
<comment type="caution">
    <text evidence="2">The sequence shown here is derived from an EMBL/GenBank/DDBJ whole genome shotgun (WGS) entry which is preliminary data.</text>
</comment>
<gene>
    <name evidence="2" type="ORF">P873_03765</name>
</gene>
<dbReference type="RefSeq" id="WP_026816428.1">
    <property type="nucleotide sequence ID" value="NZ_AUFF01000002.1"/>
</dbReference>
<dbReference type="EMBL" id="AWXU01000007">
    <property type="protein sequence ID" value="KFN51396.1"/>
    <property type="molecule type" value="Genomic_DNA"/>
</dbReference>
<reference evidence="2 3" key="1">
    <citation type="submission" date="2013-09" db="EMBL/GenBank/DDBJ databases">
        <title>Genome sequencing of Arenimonas composti.</title>
        <authorList>
            <person name="Chen F."/>
            <person name="Wang G."/>
        </authorList>
    </citation>
    <scope>NUCLEOTIDE SEQUENCE [LARGE SCALE GENOMIC DNA]</scope>
    <source>
        <strain evidence="2 3">TR7-09</strain>
    </source>
</reference>
<dbReference type="Proteomes" id="UP000029391">
    <property type="component" value="Unassembled WGS sequence"/>
</dbReference>
<name>A0A091BI19_9GAMM</name>
<dbReference type="eggNOG" id="COG3650">
    <property type="taxonomic scope" value="Bacteria"/>
</dbReference>
<organism evidence="2 3">
    <name type="scientific">Arenimonas composti TR7-09 = DSM 18010</name>
    <dbReference type="NCBI Taxonomy" id="1121013"/>
    <lineage>
        <taxon>Bacteria</taxon>
        <taxon>Pseudomonadati</taxon>
        <taxon>Pseudomonadota</taxon>
        <taxon>Gammaproteobacteria</taxon>
        <taxon>Lysobacterales</taxon>
        <taxon>Lysobacteraceae</taxon>
        <taxon>Arenimonas</taxon>
    </lineage>
</organism>
<feature type="signal peptide" evidence="1">
    <location>
        <begin position="1"/>
        <end position="21"/>
    </location>
</feature>
<sequence length="295" mass="30903">MKRALVLVPVLLLAAACEREAVSEAATANDPVALATPAPAGPVAAGDADGHDADAANDASLTVLRFDCRGQETAWRLRLGADGRGRLREDAGTTELAGELKQTGSGHAWRAAPLDAPGESFAALLTPLACFPPEGGNAKPYTAALSWPDGRREDGCCSAVRGLDVHHAPDFHAPEDSADWSAWIPRRLAGIEHCALDAGVDVRAVVHVREGAAGRLVVRLRDSDGGRYDCLLDPAGGDIEAVTAVAAADVLRGEGRSEWLPADPDRAPALQCGHVFATRDGDGELRGWLHRRDGC</sequence>
<evidence type="ECO:0000313" key="3">
    <source>
        <dbReference type="Proteomes" id="UP000029391"/>
    </source>
</evidence>
<keyword evidence="1" id="KW-0732">Signal</keyword>
<dbReference type="AlphaFoldDB" id="A0A091BI19"/>
<proteinExistence type="predicted"/>
<evidence type="ECO:0000313" key="2">
    <source>
        <dbReference type="EMBL" id="KFN51396.1"/>
    </source>
</evidence>
<evidence type="ECO:0008006" key="4">
    <source>
        <dbReference type="Google" id="ProtNLM"/>
    </source>
</evidence>
<feature type="chain" id="PRO_5001869753" description="Lipoprotein" evidence="1">
    <location>
        <begin position="22"/>
        <end position="295"/>
    </location>
</feature>
<dbReference type="PROSITE" id="PS51257">
    <property type="entry name" value="PROKAR_LIPOPROTEIN"/>
    <property type="match status" value="1"/>
</dbReference>
<protein>
    <recommendedName>
        <fullName evidence="4">Lipoprotein</fullName>
    </recommendedName>
</protein>